<dbReference type="GO" id="GO:0016994">
    <property type="term" value="F:precorrin-6A reductase activity"/>
    <property type="evidence" value="ECO:0007669"/>
    <property type="project" value="UniProtKB-EC"/>
</dbReference>
<dbReference type="EMBL" id="JAUUTP010000013">
    <property type="protein sequence ID" value="MDP1419466.1"/>
    <property type="molecule type" value="Genomic_DNA"/>
</dbReference>
<dbReference type="InterPro" id="IPR003723">
    <property type="entry name" value="Precorrin-6x_reduct"/>
</dbReference>
<protein>
    <submittedName>
        <fullName evidence="4">Precorrin-6A reductase</fullName>
        <ecNumber evidence="4">1.3.1.54</ecNumber>
    </submittedName>
</protein>
<evidence type="ECO:0000256" key="2">
    <source>
        <dbReference type="ARBA" id="ARBA00022573"/>
    </source>
</evidence>
<comment type="caution">
    <text evidence="4">The sequence shown here is derived from an EMBL/GenBank/DDBJ whole genome shotgun (WGS) entry which is preliminary data.</text>
</comment>
<keyword evidence="3 4" id="KW-0560">Oxidoreductase</keyword>
<evidence type="ECO:0000256" key="1">
    <source>
        <dbReference type="ARBA" id="ARBA00004953"/>
    </source>
</evidence>
<dbReference type="PANTHER" id="PTHR36925:SF1">
    <property type="entry name" value="COBALT-PRECORRIN-6A REDUCTASE"/>
    <property type="match status" value="1"/>
</dbReference>
<evidence type="ECO:0000313" key="4">
    <source>
        <dbReference type="EMBL" id="MDP1419466.1"/>
    </source>
</evidence>
<sequence>MILFLAGTSDARELAIEMQQVGFKVLATVVTGSAAKSLQDAGISTRIGRLTAEDMTSLISEKGFQAVVDASHPFAEEASKNALNGAKAANVPYIRYERESQRFQNEKLIVVRDYEEAAKLAAAKRGVIMLTTGSKTLAVFAKELVGLENTRVIARMLPRMDNMEKCAQLGIEQKNIVAIQGPFSKELNKALYEQYGVTLMITKESGKVGAVDEKLEAALECGIETIMISRPDVDYQNVHSSFDHVIAELNKQLNVKIGGMQDGF</sequence>
<dbReference type="Pfam" id="PF02571">
    <property type="entry name" value="CbiJ"/>
    <property type="match status" value="1"/>
</dbReference>
<proteinExistence type="predicted"/>
<gene>
    <name evidence="4" type="primary">cobK</name>
    <name evidence="4" type="ORF">Q8G35_13730</name>
</gene>
<dbReference type="AlphaFoldDB" id="A0AA90P0Y0"/>
<dbReference type="EC" id="1.3.1.54" evidence="4"/>
<evidence type="ECO:0000256" key="3">
    <source>
        <dbReference type="ARBA" id="ARBA00023002"/>
    </source>
</evidence>
<dbReference type="Proteomes" id="UP001178277">
    <property type="component" value="Unassembled WGS sequence"/>
</dbReference>
<dbReference type="NCBIfam" id="TIGR00715">
    <property type="entry name" value="precor6x_red"/>
    <property type="match status" value="1"/>
</dbReference>
<organism evidence="4 5">
    <name type="scientific">Peribacillus simplex</name>
    <dbReference type="NCBI Taxonomy" id="1478"/>
    <lineage>
        <taxon>Bacteria</taxon>
        <taxon>Bacillati</taxon>
        <taxon>Bacillota</taxon>
        <taxon>Bacilli</taxon>
        <taxon>Bacillales</taxon>
        <taxon>Bacillaceae</taxon>
        <taxon>Peribacillus</taxon>
    </lineage>
</organism>
<name>A0AA90P0Y0_9BACI</name>
<dbReference type="RefSeq" id="WP_305160722.1">
    <property type="nucleotide sequence ID" value="NZ_JAUUTP010000013.1"/>
</dbReference>
<comment type="pathway">
    <text evidence="1">Cofactor biosynthesis; adenosylcobalamin biosynthesis.</text>
</comment>
<keyword evidence="2" id="KW-0169">Cobalamin biosynthesis</keyword>
<accession>A0AA90P0Y0</accession>
<evidence type="ECO:0000313" key="5">
    <source>
        <dbReference type="Proteomes" id="UP001178277"/>
    </source>
</evidence>
<dbReference type="PANTHER" id="PTHR36925">
    <property type="entry name" value="COBALT-PRECORRIN-6A REDUCTASE"/>
    <property type="match status" value="1"/>
</dbReference>
<dbReference type="PROSITE" id="PS51014">
    <property type="entry name" value="COBK_CBIJ"/>
    <property type="match status" value="1"/>
</dbReference>
<reference evidence="4" key="1">
    <citation type="submission" date="2023-07" db="EMBL/GenBank/DDBJ databases">
        <title>Murine gut Bacillus species.</title>
        <authorList>
            <person name="Gutman E."/>
            <person name="Hashuel R."/>
            <person name="Litvak Y."/>
        </authorList>
    </citation>
    <scope>NUCLEOTIDE SEQUENCE</scope>
    <source>
        <strain evidence="4">RU283</strain>
    </source>
</reference>
<dbReference type="GO" id="GO:0009236">
    <property type="term" value="P:cobalamin biosynthetic process"/>
    <property type="evidence" value="ECO:0007669"/>
    <property type="project" value="UniProtKB-KW"/>
</dbReference>